<keyword evidence="1 3" id="KW-0378">Hydrolase</keyword>
<dbReference type="EMBL" id="SNZG01000036">
    <property type="protein sequence ID" value="TDR34726.1"/>
    <property type="molecule type" value="Genomic_DNA"/>
</dbReference>
<dbReference type="GO" id="GO:0006508">
    <property type="term" value="P:proteolysis"/>
    <property type="evidence" value="ECO:0007669"/>
    <property type="project" value="InterPro"/>
</dbReference>
<dbReference type="Gene3D" id="3.40.50.1820">
    <property type="entry name" value="alpha/beta hydrolase"/>
    <property type="match status" value="1"/>
</dbReference>
<evidence type="ECO:0000313" key="4">
    <source>
        <dbReference type="EMBL" id="TDR34726.1"/>
    </source>
</evidence>
<dbReference type="InterPro" id="IPR029058">
    <property type="entry name" value="AB_hydrolase_fold"/>
</dbReference>
<dbReference type="Pfam" id="PF00326">
    <property type="entry name" value="Peptidase_S9"/>
    <property type="match status" value="1"/>
</dbReference>
<dbReference type="Proteomes" id="UP000294641">
    <property type="component" value="Unassembled WGS sequence"/>
</dbReference>
<keyword evidence="6" id="KW-1185">Reference proteome</keyword>
<evidence type="ECO:0000259" key="2">
    <source>
        <dbReference type="Pfam" id="PF00326"/>
    </source>
</evidence>
<comment type="caution">
    <text evidence="3">The sequence shown here is derived from an EMBL/GenBank/DDBJ whole genome shotgun (WGS) entry which is preliminary data.</text>
</comment>
<gene>
    <name evidence="3" type="primary">ptpA_1</name>
    <name evidence="4" type="ORF">DFR61_13610</name>
    <name evidence="3" type="ORF">NCTC10597_02109</name>
</gene>
<dbReference type="Proteomes" id="UP000254330">
    <property type="component" value="Unassembled WGS sequence"/>
</dbReference>
<feature type="domain" description="Peptidase S9 prolyl oligopeptidase catalytic" evidence="2">
    <location>
        <begin position="68"/>
        <end position="253"/>
    </location>
</feature>
<dbReference type="GO" id="GO:0004252">
    <property type="term" value="F:serine-type endopeptidase activity"/>
    <property type="evidence" value="ECO:0007669"/>
    <property type="project" value="TreeGrafter"/>
</dbReference>
<evidence type="ECO:0000313" key="3">
    <source>
        <dbReference type="EMBL" id="STX10386.1"/>
    </source>
</evidence>
<dbReference type="PANTHER" id="PTHR42776">
    <property type="entry name" value="SERINE PEPTIDASE S9 FAMILY MEMBER"/>
    <property type="match status" value="1"/>
</dbReference>
<dbReference type="EMBL" id="UGNP01000001">
    <property type="protein sequence ID" value="STX10386.1"/>
    <property type="molecule type" value="Genomic_DNA"/>
</dbReference>
<dbReference type="InterPro" id="IPR001375">
    <property type="entry name" value="Peptidase_S9_cat"/>
</dbReference>
<dbReference type="PANTHER" id="PTHR42776:SF27">
    <property type="entry name" value="DIPEPTIDYL PEPTIDASE FAMILY MEMBER 6"/>
    <property type="match status" value="1"/>
</dbReference>
<dbReference type="SUPFAM" id="SSF53474">
    <property type="entry name" value="alpha/beta-Hydrolases"/>
    <property type="match status" value="1"/>
</dbReference>
<dbReference type="EC" id="3.4.14.12" evidence="3"/>
<organism evidence="3 5">
    <name type="scientific">Kurthia zopfii</name>
    <dbReference type="NCBI Taxonomy" id="1650"/>
    <lineage>
        <taxon>Bacteria</taxon>
        <taxon>Bacillati</taxon>
        <taxon>Bacillota</taxon>
        <taxon>Bacilli</taxon>
        <taxon>Bacillales</taxon>
        <taxon>Caryophanaceae</taxon>
        <taxon>Kurthia</taxon>
    </lineage>
</organism>
<proteinExistence type="predicted"/>
<dbReference type="AlphaFoldDB" id="A0A8B4QCE9"/>
<protein>
    <submittedName>
        <fullName evidence="4">Prolyl oligopeptidase family protein</fullName>
    </submittedName>
    <submittedName>
        <fullName evidence="3">Prolyl tripeptidyl peptidase</fullName>
        <ecNumber evidence="3">3.4.14.12</ecNumber>
    </submittedName>
</protein>
<name>A0A8B4QCE9_9BACL</name>
<evidence type="ECO:0000256" key="1">
    <source>
        <dbReference type="ARBA" id="ARBA00022801"/>
    </source>
</evidence>
<evidence type="ECO:0000313" key="5">
    <source>
        <dbReference type="Proteomes" id="UP000254330"/>
    </source>
</evidence>
<sequence>MKVNAEIEFARTYPSPNPHVKLTEITYWSEGIRVKGMLAQPVEAGQYEGILYLRGGIQSIGMVRPARIAEIASQGFVVFAPYYRGNRGGEGKDEFGGTDVYDVLHGITLLKNYCISDRVHLFAFSRGGIMALWSAILRDDLTSVVTWGGVSSLRLTYKERTDMRRMMKRVIGGTPTKIPDVYDQRSAIRRANEINLPVLIIHGALDDNVKITHAHLLEKSLKGHGKVVETWYYPDLTHFFPGILNHEVLVKALNWMREK</sequence>
<accession>A0A8B4QCE9</accession>
<reference evidence="3 5" key="1">
    <citation type="submission" date="2018-06" db="EMBL/GenBank/DDBJ databases">
        <authorList>
            <consortium name="Pathogen Informatics"/>
            <person name="Doyle S."/>
        </authorList>
    </citation>
    <scope>NUCLEOTIDE SEQUENCE [LARGE SCALE GENOMIC DNA]</scope>
    <source>
        <strain evidence="3 5">NCTC10597</strain>
    </source>
</reference>
<dbReference type="RefSeq" id="WP_172461968.1">
    <property type="nucleotide sequence ID" value="NZ_BJUE01000087.1"/>
</dbReference>
<reference evidence="4 6" key="2">
    <citation type="submission" date="2019-03" db="EMBL/GenBank/DDBJ databases">
        <title>Genomic Encyclopedia of Type Strains, Phase IV (KMG-IV): sequencing the most valuable type-strain genomes for metagenomic binning, comparative biology and taxonomic classification.</title>
        <authorList>
            <person name="Goeker M."/>
        </authorList>
    </citation>
    <scope>NUCLEOTIDE SEQUENCE [LARGE SCALE GENOMIC DNA]</scope>
    <source>
        <strain evidence="4 6">DSM 20580</strain>
    </source>
</reference>
<evidence type="ECO:0000313" key="6">
    <source>
        <dbReference type="Proteomes" id="UP000294641"/>
    </source>
</evidence>